<reference evidence="1 2" key="1">
    <citation type="journal article" date="2019" name="Nat. Ecol. Evol.">
        <title>Megaphylogeny resolves global patterns of mushroom evolution.</title>
        <authorList>
            <person name="Varga T."/>
            <person name="Krizsan K."/>
            <person name="Foldi C."/>
            <person name="Dima B."/>
            <person name="Sanchez-Garcia M."/>
            <person name="Sanchez-Ramirez S."/>
            <person name="Szollosi G.J."/>
            <person name="Szarkandi J.G."/>
            <person name="Papp V."/>
            <person name="Albert L."/>
            <person name="Andreopoulos W."/>
            <person name="Angelini C."/>
            <person name="Antonin V."/>
            <person name="Barry K.W."/>
            <person name="Bougher N.L."/>
            <person name="Buchanan P."/>
            <person name="Buyck B."/>
            <person name="Bense V."/>
            <person name="Catcheside P."/>
            <person name="Chovatia M."/>
            <person name="Cooper J."/>
            <person name="Damon W."/>
            <person name="Desjardin D."/>
            <person name="Finy P."/>
            <person name="Geml J."/>
            <person name="Haridas S."/>
            <person name="Hughes K."/>
            <person name="Justo A."/>
            <person name="Karasinski D."/>
            <person name="Kautmanova I."/>
            <person name="Kiss B."/>
            <person name="Kocsube S."/>
            <person name="Kotiranta H."/>
            <person name="LaButti K.M."/>
            <person name="Lechner B.E."/>
            <person name="Liimatainen K."/>
            <person name="Lipzen A."/>
            <person name="Lukacs Z."/>
            <person name="Mihaltcheva S."/>
            <person name="Morgado L.N."/>
            <person name="Niskanen T."/>
            <person name="Noordeloos M.E."/>
            <person name="Ohm R.A."/>
            <person name="Ortiz-Santana B."/>
            <person name="Ovrebo C."/>
            <person name="Racz N."/>
            <person name="Riley R."/>
            <person name="Savchenko A."/>
            <person name="Shiryaev A."/>
            <person name="Soop K."/>
            <person name="Spirin V."/>
            <person name="Szebenyi C."/>
            <person name="Tomsovsky M."/>
            <person name="Tulloss R.E."/>
            <person name="Uehling J."/>
            <person name="Grigoriev I.V."/>
            <person name="Vagvolgyi C."/>
            <person name="Papp T."/>
            <person name="Martin F.M."/>
            <person name="Miettinen O."/>
            <person name="Hibbett D.S."/>
            <person name="Nagy L.G."/>
        </authorList>
    </citation>
    <scope>NUCLEOTIDE SEQUENCE [LARGE SCALE GENOMIC DNA]</scope>
    <source>
        <strain evidence="1 2">CBS 962.96</strain>
    </source>
</reference>
<sequence>MTSLAPSPTLTTFSPSRTPPLPALISLLCPLPNGFQTCFRQTIHNPNCDLPVLSLITAASFLPSSFTDVVVFGLKGFDFLSLVTVDGIAGLVPATLAMAHIPS</sequence>
<name>A0A4S8KP46_DENBC</name>
<dbReference type="AlphaFoldDB" id="A0A4S8KP46"/>
<dbReference type="EMBL" id="ML180437">
    <property type="protein sequence ID" value="THU77427.1"/>
    <property type="molecule type" value="Genomic_DNA"/>
</dbReference>
<evidence type="ECO:0000313" key="1">
    <source>
        <dbReference type="EMBL" id="THU77427.1"/>
    </source>
</evidence>
<gene>
    <name evidence="1" type="ORF">K435DRAFT_877850</name>
</gene>
<accession>A0A4S8KP46</accession>
<organism evidence="1 2">
    <name type="scientific">Dendrothele bispora (strain CBS 962.96)</name>
    <dbReference type="NCBI Taxonomy" id="1314807"/>
    <lineage>
        <taxon>Eukaryota</taxon>
        <taxon>Fungi</taxon>
        <taxon>Dikarya</taxon>
        <taxon>Basidiomycota</taxon>
        <taxon>Agaricomycotina</taxon>
        <taxon>Agaricomycetes</taxon>
        <taxon>Agaricomycetidae</taxon>
        <taxon>Agaricales</taxon>
        <taxon>Agaricales incertae sedis</taxon>
        <taxon>Dendrothele</taxon>
    </lineage>
</organism>
<keyword evidence="2" id="KW-1185">Reference proteome</keyword>
<proteinExistence type="predicted"/>
<dbReference type="Proteomes" id="UP000297245">
    <property type="component" value="Unassembled WGS sequence"/>
</dbReference>
<evidence type="ECO:0000313" key="2">
    <source>
        <dbReference type="Proteomes" id="UP000297245"/>
    </source>
</evidence>
<protein>
    <submittedName>
        <fullName evidence="1">Uncharacterized protein</fullName>
    </submittedName>
</protein>